<evidence type="ECO:0000313" key="7">
    <source>
        <dbReference type="Proteomes" id="UP000290288"/>
    </source>
</evidence>
<dbReference type="Proteomes" id="UP000290288">
    <property type="component" value="Unassembled WGS sequence"/>
</dbReference>
<evidence type="ECO:0000259" key="5">
    <source>
        <dbReference type="Pfam" id="PF03081"/>
    </source>
</evidence>
<name>A0A4Q2DB40_9AGAR</name>
<protein>
    <recommendedName>
        <fullName evidence="4">Exocyst complex protein EXO70</fullName>
    </recommendedName>
</protein>
<dbReference type="Pfam" id="PF03081">
    <property type="entry name" value="Exo70_C"/>
    <property type="match status" value="1"/>
</dbReference>
<dbReference type="PANTHER" id="PTHR12542:SF41">
    <property type="entry name" value="EXOCYST COMPLEX COMPONENT 7"/>
    <property type="match status" value="1"/>
</dbReference>
<organism evidence="6 7">
    <name type="scientific">Candolleomyces aberdarensis</name>
    <dbReference type="NCBI Taxonomy" id="2316362"/>
    <lineage>
        <taxon>Eukaryota</taxon>
        <taxon>Fungi</taxon>
        <taxon>Dikarya</taxon>
        <taxon>Basidiomycota</taxon>
        <taxon>Agaricomycotina</taxon>
        <taxon>Agaricomycetes</taxon>
        <taxon>Agaricomycetidae</taxon>
        <taxon>Agaricales</taxon>
        <taxon>Agaricineae</taxon>
        <taxon>Psathyrellaceae</taxon>
        <taxon>Candolleomyces</taxon>
    </lineage>
</organism>
<accession>A0A4Q2DB40</accession>
<keyword evidence="4" id="KW-0653">Protein transport</keyword>
<dbReference type="OrthoDB" id="1922221at2759"/>
<dbReference type="PANTHER" id="PTHR12542">
    <property type="entry name" value="EXOCYST COMPLEX PROTEIN EXO70"/>
    <property type="match status" value="1"/>
</dbReference>
<keyword evidence="3 4" id="KW-0268">Exocytosis</keyword>
<gene>
    <name evidence="6" type="ORF">EST38_g9039</name>
</gene>
<evidence type="ECO:0000256" key="1">
    <source>
        <dbReference type="ARBA" id="ARBA00006756"/>
    </source>
</evidence>
<feature type="domain" description="Exocyst complex subunit Exo70 C-terminal" evidence="5">
    <location>
        <begin position="252"/>
        <end position="654"/>
    </location>
</feature>
<proteinExistence type="inferred from homology"/>
<evidence type="ECO:0000313" key="6">
    <source>
        <dbReference type="EMBL" id="RXW16813.1"/>
    </source>
</evidence>
<evidence type="ECO:0000256" key="3">
    <source>
        <dbReference type="ARBA" id="ARBA00022483"/>
    </source>
</evidence>
<dbReference type="GO" id="GO:0015031">
    <property type="term" value="P:protein transport"/>
    <property type="evidence" value="ECO:0007669"/>
    <property type="project" value="UniProtKB-KW"/>
</dbReference>
<evidence type="ECO:0000256" key="2">
    <source>
        <dbReference type="ARBA" id="ARBA00022448"/>
    </source>
</evidence>
<comment type="similarity">
    <text evidence="1 4">Belongs to the EXO70 family.</text>
</comment>
<dbReference type="GO" id="GO:0005935">
    <property type="term" value="C:cellular bud neck"/>
    <property type="evidence" value="ECO:0007669"/>
    <property type="project" value="UniProtKB-SubCell"/>
</dbReference>
<dbReference type="Gene3D" id="1.20.1280.170">
    <property type="entry name" value="Exocyst complex component Exo70"/>
    <property type="match status" value="1"/>
</dbReference>
<comment type="caution">
    <text evidence="6">The sequence shown here is derived from an EMBL/GenBank/DDBJ whole genome shotgun (WGS) entry which is preliminary data.</text>
</comment>
<reference evidence="6 7" key="1">
    <citation type="submission" date="2019-01" db="EMBL/GenBank/DDBJ databases">
        <title>Draft genome sequence of Psathyrella aberdarensis IHI B618.</title>
        <authorList>
            <person name="Buettner E."/>
            <person name="Kellner H."/>
        </authorList>
    </citation>
    <scope>NUCLEOTIDE SEQUENCE [LARGE SCALE GENOMIC DNA]</scope>
    <source>
        <strain evidence="6 7">IHI B618</strain>
    </source>
</reference>
<keyword evidence="2 4" id="KW-0813">Transport</keyword>
<evidence type="ECO:0000256" key="4">
    <source>
        <dbReference type="RuleBase" id="RU365026"/>
    </source>
</evidence>
<dbReference type="InterPro" id="IPR016159">
    <property type="entry name" value="Cullin_repeat-like_dom_sf"/>
</dbReference>
<dbReference type="GO" id="GO:0005546">
    <property type="term" value="F:phosphatidylinositol-4,5-bisphosphate binding"/>
    <property type="evidence" value="ECO:0007669"/>
    <property type="project" value="InterPro"/>
</dbReference>
<sequence>MDDETAEIELLQQNLNKTRQISKRMTSILDSFETRVAKLEKSILPLYTASQILNRRRSNIDKTLEKIDDVATREEDLSAEESLILRGPQAGQLHLYKEAVERLNANIAFKAGESAEIAKIADLVETGAKRLVQLYTKIVAEGSSGPTPTSDRINTSLLSLPSTFPPTLLPTLTPIVKFLRGMPIPATHPSHPAAQGIARTLMDAQRGFSDMRGNWCVKCLDAQGKRLVVRAGTSDVDPLQTGREFGEWVEIILATADEEHKLLQSLAPLPPSSSAISSSYALFLSPILRLFNSVLSSLVALMKKNLQRYSFLALSAYEALLSQQGQFELVLSFTTDMGAGGSFSSSKGAGGGAMVGDKSGHDILREGLTTLRSLCLRSFPEFLADIKLAALPTAVGKGGVNVNADVSTKVLDFTIETVKYISKIPEVEGAVSAALLALGDGNWKMGEGIQVGQKSKGGDAGGDESENVVLEHFIHDVIQTTITSLQTISRPPSRRPAFGAVFLLNNVAYLRAFLPAALLAPPTVELVQSNFRTAKAGYFDSNFTPLMQAISDAPLSSTSNTSSSLTSLGGGGKSGQVKDKFARFYELFEEVVERHRMGRLLDEEGVERERKVVEEEVVGIVVESFRRFCVKAGGKGKNTQKYIKKTPDDIEAEIRSLF</sequence>
<dbReference type="InterPro" id="IPR004140">
    <property type="entry name" value="Exo70"/>
</dbReference>
<dbReference type="GO" id="GO:0000145">
    <property type="term" value="C:exocyst"/>
    <property type="evidence" value="ECO:0007669"/>
    <property type="project" value="InterPro"/>
</dbReference>
<keyword evidence="7" id="KW-1185">Reference proteome</keyword>
<dbReference type="InterPro" id="IPR046364">
    <property type="entry name" value="Exo70_C"/>
</dbReference>
<dbReference type="GO" id="GO:0006887">
    <property type="term" value="P:exocytosis"/>
    <property type="evidence" value="ECO:0007669"/>
    <property type="project" value="UniProtKB-KW"/>
</dbReference>
<dbReference type="STRING" id="2316362.A0A4Q2DB40"/>
<dbReference type="SUPFAM" id="SSF74788">
    <property type="entry name" value="Cullin repeat-like"/>
    <property type="match status" value="1"/>
</dbReference>
<dbReference type="AlphaFoldDB" id="A0A4Q2DB40"/>
<dbReference type="EMBL" id="SDEE01000398">
    <property type="protein sequence ID" value="RXW16813.1"/>
    <property type="molecule type" value="Genomic_DNA"/>
</dbReference>
<comment type="subcellular location">
    <subcellularLocation>
        <location evidence="4">Bud</location>
    </subcellularLocation>
    <subcellularLocation>
        <location evidence="4">Bud neck</location>
    </subcellularLocation>
</comment>
<comment type="function">
    <text evidence="4">Involved in the secretory pathway as part of the exocyst complex which tethers secretory vesicles to the sites of exocytosis. Also plays a role in the assembly of the exocyst.</text>
</comment>